<evidence type="ECO:0000256" key="6">
    <source>
        <dbReference type="ARBA" id="ARBA00022670"/>
    </source>
</evidence>
<evidence type="ECO:0000256" key="3">
    <source>
        <dbReference type="ARBA" id="ARBA00004613"/>
    </source>
</evidence>
<dbReference type="PANTHER" id="PTHR24276:SF98">
    <property type="entry name" value="FI18310P1-RELATED"/>
    <property type="match status" value="1"/>
</dbReference>
<dbReference type="CDD" id="cd00190">
    <property type="entry name" value="Tryp_SPc"/>
    <property type="match status" value="1"/>
</dbReference>
<dbReference type="RefSeq" id="WP_165922016.1">
    <property type="nucleotide sequence ID" value="NZ_SMBK01000017.1"/>
</dbReference>
<evidence type="ECO:0000313" key="17">
    <source>
        <dbReference type="Proteomes" id="UP000295507"/>
    </source>
</evidence>
<evidence type="ECO:0000256" key="2">
    <source>
        <dbReference type="ARBA" id="ARBA00004555"/>
    </source>
</evidence>
<keyword evidence="7" id="KW-0356">Hemostasis</keyword>
<keyword evidence="10" id="KW-0720">Serine protease</keyword>
<dbReference type="Gene3D" id="2.40.10.10">
    <property type="entry name" value="Trypsin-like serine proteases"/>
    <property type="match status" value="2"/>
</dbReference>
<comment type="similarity">
    <text evidence="4">Belongs to the peptidase S1 family.</text>
</comment>
<dbReference type="SUPFAM" id="SSF50494">
    <property type="entry name" value="Trypsin-like serine proteases"/>
    <property type="match status" value="1"/>
</dbReference>
<dbReference type="GO" id="GO:0005576">
    <property type="term" value="C:extracellular region"/>
    <property type="evidence" value="ECO:0007669"/>
    <property type="project" value="UniProtKB-SubCell"/>
</dbReference>
<dbReference type="PANTHER" id="PTHR24276">
    <property type="entry name" value="POLYSERASE-RELATED"/>
    <property type="match status" value="1"/>
</dbReference>
<evidence type="ECO:0000256" key="8">
    <source>
        <dbReference type="ARBA" id="ARBA00022801"/>
    </source>
</evidence>
<keyword evidence="5" id="KW-0964">Secreted</keyword>
<evidence type="ECO:0000313" key="16">
    <source>
        <dbReference type="EMBL" id="TCU33129.1"/>
    </source>
</evidence>
<feature type="chain" id="PRO_5020208816" evidence="14">
    <location>
        <begin position="27"/>
        <end position="272"/>
    </location>
</feature>
<evidence type="ECO:0000256" key="5">
    <source>
        <dbReference type="ARBA" id="ARBA00022525"/>
    </source>
</evidence>
<dbReference type="InterPro" id="IPR018114">
    <property type="entry name" value="TRYPSIN_HIS"/>
</dbReference>
<dbReference type="InterPro" id="IPR043504">
    <property type="entry name" value="Peptidase_S1_PA_chymotrypsin"/>
</dbReference>
<dbReference type="Proteomes" id="UP000295507">
    <property type="component" value="Unassembled WGS sequence"/>
</dbReference>
<keyword evidence="14" id="KW-0732">Signal</keyword>
<protein>
    <submittedName>
        <fullName evidence="16">Trypsin</fullName>
    </submittedName>
</protein>
<name>A0A4R3RFU6_9HYPH</name>
<dbReference type="InterPro" id="IPR050430">
    <property type="entry name" value="Peptidase_S1"/>
</dbReference>
<organism evidence="16 17">
    <name type="scientific">Rhizobium azibense</name>
    <dbReference type="NCBI Taxonomy" id="1136135"/>
    <lineage>
        <taxon>Bacteria</taxon>
        <taxon>Pseudomonadati</taxon>
        <taxon>Pseudomonadota</taxon>
        <taxon>Alphaproteobacteria</taxon>
        <taxon>Hyphomicrobiales</taxon>
        <taxon>Rhizobiaceae</taxon>
        <taxon>Rhizobium/Agrobacterium group</taxon>
        <taxon>Rhizobium</taxon>
    </lineage>
</organism>
<dbReference type="GO" id="GO:0004252">
    <property type="term" value="F:serine-type endopeptidase activity"/>
    <property type="evidence" value="ECO:0007669"/>
    <property type="project" value="InterPro"/>
</dbReference>
<dbReference type="PROSITE" id="PS00134">
    <property type="entry name" value="TRYPSIN_HIS"/>
    <property type="match status" value="1"/>
</dbReference>
<evidence type="ECO:0000256" key="4">
    <source>
        <dbReference type="ARBA" id="ARBA00007664"/>
    </source>
</evidence>
<evidence type="ECO:0000256" key="7">
    <source>
        <dbReference type="ARBA" id="ARBA00022696"/>
    </source>
</evidence>
<evidence type="ECO:0000256" key="9">
    <source>
        <dbReference type="ARBA" id="ARBA00022824"/>
    </source>
</evidence>
<dbReference type="GO" id="GO:0006508">
    <property type="term" value="P:proteolysis"/>
    <property type="evidence" value="ECO:0007669"/>
    <property type="project" value="UniProtKB-KW"/>
</dbReference>
<keyword evidence="8" id="KW-0378">Hydrolase</keyword>
<feature type="signal peptide" evidence="14">
    <location>
        <begin position="1"/>
        <end position="26"/>
    </location>
</feature>
<dbReference type="Pfam" id="PF00089">
    <property type="entry name" value="Trypsin"/>
    <property type="match status" value="1"/>
</dbReference>
<keyword evidence="11" id="KW-0333">Golgi apparatus</keyword>
<keyword evidence="9" id="KW-0256">Endoplasmic reticulum</keyword>
<evidence type="ECO:0000256" key="13">
    <source>
        <dbReference type="ARBA" id="ARBA00023180"/>
    </source>
</evidence>
<evidence type="ECO:0000256" key="14">
    <source>
        <dbReference type="SAM" id="SignalP"/>
    </source>
</evidence>
<evidence type="ECO:0000256" key="11">
    <source>
        <dbReference type="ARBA" id="ARBA00023034"/>
    </source>
</evidence>
<gene>
    <name evidence="16" type="ORF">EV129_117126</name>
</gene>
<dbReference type="InterPro" id="IPR001314">
    <property type="entry name" value="Peptidase_S1A"/>
</dbReference>
<dbReference type="EMBL" id="SMBK01000017">
    <property type="protein sequence ID" value="TCU33129.1"/>
    <property type="molecule type" value="Genomic_DNA"/>
</dbReference>
<comment type="caution">
    <text evidence="16">The sequence shown here is derived from an EMBL/GenBank/DDBJ whole genome shotgun (WGS) entry which is preliminary data.</text>
</comment>
<evidence type="ECO:0000256" key="1">
    <source>
        <dbReference type="ARBA" id="ARBA00004240"/>
    </source>
</evidence>
<comment type="subcellular location">
    <subcellularLocation>
        <location evidence="1">Endoplasmic reticulum</location>
    </subcellularLocation>
    <subcellularLocation>
        <location evidence="2">Golgi apparatus</location>
    </subcellularLocation>
    <subcellularLocation>
        <location evidence="3">Secreted</location>
    </subcellularLocation>
</comment>
<evidence type="ECO:0000256" key="10">
    <source>
        <dbReference type="ARBA" id="ARBA00022825"/>
    </source>
</evidence>
<feature type="domain" description="Peptidase S1" evidence="15">
    <location>
        <begin position="33"/>
        <end position="269"/>
    </location>
</feature>
<dbReference type="PRINTS" id="PR00722">
    <property type="entry name" value="CHYMOTRYPSIN"/>
</dbReference>
<evidence type="ECO:0000259" key="15">
    <source>
        <dbReference type="PROSITE" id="PS50240"/>
    </source>
</evidence>
<dbReference type="InterPro" id="IPR001254">
    <property type="entry name" value="Trypsin_dom"/>
</dbReference>
<reference evidence="16 17" key="1">
    <citation type="submission" date="2019-03" db="EMBL/GenBank/DDBJ databases">
        <title>Genomic Encyclopedia of Type Strains, Phase IV (KMG-V): Genome sequencing to study the core and pangenomes of soil and plant-associated prokaryotes.</title>
        <authorList>
            <person name="Whitman W."/>
        </authorList>
    </citation>
    <scope>NUCLEOTIDE SEQUENCE [LARGE SCALE GENOMIC DNA]</scope>
    <source>
        <strain evidence="16 17">IE4868</strain>
    </source>
</reference>
<dbReference type="AlphaFoldDB" id="A0A4R3RFU6"/>
<proteinExistence type="inferred from homology"/>
<sequence>MRHYHIATSVVAVASVLVLSASPAVSDQFDGFIVGGVPVKEISEVPWQVALLQGKPVAPFQFCGGSIVAPQWILTAAHCVDNGLVHQDPANVDVLAGTVLKTSGGVRVDSTAIFIHPKWGQTAQEMDFDAALIKLKEPLTVGQPIALATAATELPVDFKIRVSGWGATSQGGSSSNQLLRVDVPMVSNETCNAPTSYGGAISENMICLGKAAGGQDSCQGDSGGPAARVGSPNELVGIVSWGWGCAQPDLYGVYTRVSSVKDWVDQTMTANK</sequence>
<keyword evidence="12" id="KW-1015">Disulfide bond</keyword>
<dbReference type="FunFam" id="2.40.10.10:FF:000011">
    <property type="entry name" value="Coagulation factor X"/>
    <property type="match status" value="1"/>
</dbReference>
<dbReference type="SMART" id="SM00020">
    <property type="entry name" value="Tryp_SPc"/>
    <property type="match status" value="1"/>
</dbReference>
<dbReference type="GO" id="GO:0007599">
    <property type="term" value="P:hemostasis"/>
    <property type="evidence" value="ECO:0007669"/>
    <property type="project" value="UniProtKB-KW"/>
</dbReference>
<keyword evidence="6" id="KW-0645">Protease</keyword>
<dbReference type="PROSITE" id="PS50240">
    <property type="entry name" value="TRYPSIN_DOM"/>
    <property type="match status" value="1"/>
</dbReference>
<evidence type="ECO:0000256" key="12">
    <source>
        <dbReference type="ARBA" id="ARBA00023157"/>
    </source>
</evidence>
<keyword evidence="13" id="KW-0325">Glycoprotein</keyword>
<accession>A0A4R3RFU6</accession>
<dbReference type="InterPro" id="IPR009003">
    <property type="entry name" value="Peptidase_S1_PA"/>
</dbReference>